<dbReference type="Gene3D" id="3.40.960.10">
    <property type="entry name" value="VSR Endonuclease"/>
    <property type="match status" value="1"/>
</dbReference>
<proteinExistence type="predicted"/>
<dbReference type="InterPro" id="IPR007569">
    <property type="entry name" value="DUF559"/>
</dbReference>
<evidence type="ECO:0000313" key="3">
    <source>
        <dbReference type="Proteomes" id="UP001156691"/>
    </source>
</evidence>
<feature type="domain" description="DUF559" evidence="1">
    <location>
        <begin position="4"/>
        <end position="104"/>
    </location>
</feature>
<keyword evidence="3" id="KW-1185">Reference proteome</keyword>
<dbReference type="PANTHER" id="PTHR38590">
    <property type="entry name" value="BLL0828 PROTEIN"/>
    <property type="match status" value="1"/>
</dbReference>
<dbReference type="PANTHER" id="PTHR38590:SF1">
    <property type="entry name" value="BLL0828 PROTEIN"/>
    <property type="match status" value="1"/>
</dbReference>
<dbReference type="InterPro" id="IPR047216">
    <property type="entry name" value="Endonuclease_DUF559_bact"/>
</dbReference>
<dbReference type="Pfam" id="PF04480">
    <property type="entry name" value="DUF559"/>
    <property type="match status" value="1"/>
</dbReference>
<protein>
    <recommendedName>
        <fullName evidence="1">DUF559 domain-containing protein</fullName>
    </recommendedName>
</protein>
<dbReference type="InterPro" id="IPR011335">
    <property type="entry name" value="Restrct_endonuc-II-like"/>
</dbReference>
<evidence type="ECO:0000313" key="2">
    <source>
        <dbReference type="EMBL" id="GLQ55958.1"/>
    </source>
</evidence>
<dbReference type="CDD" id="cd01038">
    <property type="entry name" value="Endonuclease_DUF559"/>
    <property type="match status" value="1"/>
</dbReference>
<dbReference type="RefSeq" id="WP_284341375.1">
    <property type="nucleotide sequence ID" value="NZ_BSNS01000015.1"/>
</dbReference>
<dbReference type="Proteomes" id="UP001156691">
    <property type="component" value="Unassembled WGS sequence"/>
</dbReference>
<sequence>MPTHAQRLRKSPTRTEIRLWRLLHPLRTGGYHFRKQAPIGPYVVDFACHHAKLIIEVDGDTHGTDAGIRHDAKRDAFLRSEGYKVLRFWNTEVMRNSGGVFYLICDGLGAREFIDSSVGTPSPSLLTRGRVSHRASGKIETTPPPTLLLAGDIGGRDE</sequence>
<gene>
    <name evidence="2" type="ORF">GCM10010862_32170</name>
</gene>
<organism evidence="2 3">
    <name type="scientific">Devosia nitrariae</name>
    <dbReference type="NCBI Taxonomy" id="2071872"/>
    <lineage>
        <taxon>Bacteria</taxon>
        <taxon>Pseudomonadati</taxon>
        <taxon>Pseudomonadota</taxon>
        <taxon>Alphaproteobacteria</taxon>
        <taxon>Hyphomicrobiales</taxon>
        <taxon>Devosiaceae</taxon>
        <taxon>Devosia</taxon>
    </lineage>
</organism>
<reference evidence="3" key="1">
    <citation type="journal article" date="2019" name="Int. J. Syst. Evol. Microbiol.">
        <title>The Global Catalogue of Microorganisms (GCM) 10K type strain sequencing project: providing services to taxonomists for standard genome sequencing and annotation.</title>
        <authorList>
            <consortium name="The Broad Institute Genomics Platform"/>
            <consortium name="The Broad Institute Genome Sequencing Center for Infectious Disease"/>
            <person name="Wu L."/>
            <person name="Ma J."/>
        </authorList>
    </citation>
    <scope>NUCLEOTIDE SEQUENCE [LARGE SCALE GENOMIC DNA]</scope>
    <source>
        <strain evidence="3">NBRC 112416</strain>
    </source>
</reference>
<dbReference type="EMBL" id="BSNS01000015">
    <property type="protein sequence ID" value="GLQ55958.1"/>
    <property type="molecule type" value="Genomic_DNA"/>
</dbReference>
<name>A0ABQ5W856_9HYPH</name>
<dbReference type="SUPFAM" id="SSF52980">
    <property type="entry name" value="Restriction endonuclease-like"/>
    <property type="match status" value="1"/>
</dbReference>
<accession>A0ABQ5W856</accession>
<evidence type="ECO:0000259" key="1">
    <source>
        <dbReference type="Pfam" id="PF04480"/>
    </source>
</evidence>
<comment type="caution">
    <text evidence="2">The sequence shown here is derived from an EMBL/GenBank/DDBJ whole genome shotgun (WGS) entry which is preliminary data.</text>
</comment>